<dbReference type="InterPro" id="IPR001117">
    <property type="entry name" value="Cu-oxidase_2nd"/>
</dbReference>
<reference evidence="7 8" key="1">
    <citation type="submission" date="2024-07" db="EMBL/GenBank/DDBJ databases">
        <title>Draft sequence of the Neodothiora populina.</title>
        <authorList>
            <person name="Drown D.D."/>
            <person name="Schuette U.S."/>
            <person name="Buechlein A.B."/>
            <person name="Rusch D.R."/>
            <person name="Winton L.W."/>
            <person name="Adams G.A."/>
        </authorList>
    </citation>
    <scope>NUCLEOTIDE SEQUENCE [LARGE SCALE GENOMIC DNA]</scope>
    <source>
        <strain evidence="7 8">CPC 39397</strain>
    </source>
</reference>
<organism evidence="7 8">
    <name type="scientific">Neodothiora populina</name>
    <dbReference type="NCBI Taxonomy" id="2781224"/>
    <lineage>
        <taxon>Eukaryota</taxon>
        <taxon>Fungi</taxon>
        <taxon>Dikarya</taxon>
        <taxon>Ascomycota</taxon>
        <taxon>Pezizomycotina</taxon>
        <taxon>Dothideomycetes</taxon>
        <taxon>Dothideomycetidae</taxon>
        <taxon>Dothideales</taxon>
        <taxon>Dothioraceae</taxon>
        <taxon>Neodothiora</taxon>
    </lineage>
</organism>
<feature type="domain" description="Plastocyanin-like" evidence="6">
    <location>
        <begin position="540"/>
        <end position="653"/>
    </location>
</feature>
<dbReference type="InterPro" id="IPR045087">
    <property type="entry name" value="Cu-oxidase_fam"/>
</dbReference>
<evidence type="ECO:0000259" key="5">
    <source>
        <dbReference type="Pfam" id="PF07731"/>
    </source>
</evidence>
<feature type="compositionally biased region" description="Polar residues" evidence="3">
    <location>
        <begin position="340"/>
        <end position="364"/>
    </location>
</feature>
<feature type="compositionally biased region" description="Low complexity" evidence="3">
    <location>
        <begin position="389"/>
        <end position="402"/>
    </location>
</feature>
<dbReference type="GeneID" id="95978000"/>
<keyword evidence="8" id="KW-1185">Reference proteome</keyword>
<evidence type="ECO:0000313" key="8">
    <source>
        <dbReference type="Proteomes" id="UP001562354"/>
    </source>
</evidence>
<evidence type="ECO:0000259" key="6">
    <source>
        <dbReference type="Pfam" id="PF07732"/>
    </source>
</evidence>
<proteinExistence type="inferred from homology"/>
<feature type="domain" description="Plastocyanin-like" evidence="4">
    <location>
        <begin position="665"/>
        <end position="814"/>
    </location>
</feature>
<dbReference type="PANTHER" id="PTHR11709:SF502">
    <property type="entry name" value="MULTICOPPER OXIDASE"/>
    <property type="match status" value="1"/>
</dbReference>
<dbReference type="RefSeq" id="XP_069202474.1">
    <property type="nucleotide sequence ID" value="XM_069343919.1"/>
</dbReference>
<dbReference type="InterPro" id="IPR011706">
    <property type="entry name" value="Cu-oxidase_C"/>
</dbReference>
<comment type="caution">
    <text evidence="7">The sequence shown here is derived from an EMBL/GenBank/DDBJ whole genome shotgun (WGS) entry which is preliminary data.</text>
</comment>
<dbReference type="Pfam" id="PF07732">
    <property type="entry name" value="Cu-oxidase_3"/>
    <property type="match status" value="1"/>
</dbReference>
<feature type="compositionally biased region" description="Low complexity" evidence="3">
    <location>
        <begin position="60"/>
        <end position="112"/>
    </location>
</feature>
<sequence length="1055" mass="109939">MVSVYSNTISGCVTQCEATNGCVDIIMSGTSCYLKNKVGKPKKSANLRGARLFKRGPSPSNTFTTASSPTTSASSTSATASSTSGTITLTGASSTSSGTSATSREGSATSTGPAPTSINPTCPASNTTEFVASSGAIFLIECYMDRVGNDMGAVQIYSNRITDCINKCDSTQGCIDISMSGTSCYMKSQAGSYWSSNKQVRGARMISAAPSRSSTMGSSSLVLNSSSSSVVSAMPSGSANLTSSSASATSSSSSAAGSSNITSSTAGSTVGSIISSTTNSTINSSVSSTWASGYPHPSANITSLPTGTGISSSTSLSLSTGASSYVQTSGTSSSVPYGNDTETGTSKTVSPTAPIGTGSSSSLPHGTGASSGSSSSTRSVPYGNGTSIGVSAGPTGTGASSSIPLGTGITSVPGPTNSTTSTSITIPLTTAPLTTGASSGGSIPTSNDTGSFTNSTTITSSTTAATSTTSYAFLPGGISSGHPLASNTTACTTKPISTGTCNRCEGQPGTDRFCGYTASDNSYDVMPKTCNTVEYSIDLTECTVSPDGLARKALCVNGQTPGPLIKASWGDTVVVHVTNSMSKNGTSIHWHGMRQNYTNEMDGVVSITQCALAPGQSQTYTFKATNYGFSWYHSHLTLQAYEGLFGPMRIHGPVSQSADAEAGNLIIQDWSHVPVDDMYIDAQINGVRTMDTGLINGMNVWGDDGSSNQTGQRYTVPTSFVPGQSYLFNIVNTAIQSTYRFYIDGHKMTVISADFVPIVPYETDVLSINIGQRYQVIVTADQAVGDYWLRFDNQNACASTVKSDNIKGIIHYAGSAGGLPTSTAYNYTRKYAGDQILGECKDEELSNLIPYSPIDVGTQTTEVGHNVVVSNSNSLNLYRWYLDGTTFQSNWADATLYGIYNNDTIPDYSGNLAIELPNLGEWVYVIIESPVPLGHPIHLHGHDFHILARGFGTYNSGVELNLKNPPRRDVAFMPGDGPTGQGGFLVLAFLTDNPGAWLMHCHIGWHVAMGFALQFIEGQDLIKDTVTDSCMLNDVCDTWRDWADEYSIHTDDSGV</sequence>
<keyword evidence="2" id="KW-0186">Copper</keyword>
<feature type="region of interest" description="Disordered" evidence="3">
    <location>
        <begin position="323"/>
        <end position="451"/>
    </location>
</feature>
<dbReference type="CDD" id="cd13901">
    <property type="entry name" value="CuRO_3_MaLCC_like"/>
    <property type="match status" value="1"/>
</dbReference>
<dbReference type="SUPFAM" id="SSF49503">
    <property type="entry name" value="Cupredoxins"/>
    <property type="match status" value="3"/>
</dbReference>
<dbReference type="Gene3D" id="2.60.40.420">
    <property type="entry name" value="Cupredoxins - blue copper proteins"/>
    <property type="match status" value="3"/>
</dbReference>
<evidence type="ECO:0000256" key="1">
    <source>
        <dbReference type="ARBA" id="ARBA00010609"/>
    </source>
</evidence>
<dbReference type="CDD" id="cd13880">
    <property type="entry name" value="CuRO_2_MaLCC_like"/>
    <property type="match status" value="1"/>
</dbReference>
<dbReference type="Pfam" id="PF00394">
    <property type="entry name" value="Cu-oxidase"/>
    <property type="match status" value="1"/>
</dbReference>
<evidence type="ECO:0000313" key="7">
    <source>
        <dbReference type="EMBL" id="KAL1306201.1"/>
    </source>
</evidence>
<comment type="similarity">
    <text evidence="1">Belongs to the multicopper oxidase family.</text>
</comment>
<dbReference type="InterPro" id="IPR011707">
    <property type="entry name" value="Cu-oxidase-like_N"/>
</dbReference>
<feature type="domain" description="Plastocyanin-like" evidence="5">
    <location>
        <begin position="907"/>
        <end position="1018"/>
    </location>
</feature>
<feature type="compositionally biased region" description="Low complexity" evidence="3">
    <location>
        <begin position="410"/>
        <end position="442"/>
    </location>
</feature>
<evidence type="ECO:0000256" key="2">
    <source>
        <dbReference type="ARBA" id="ARBA00023008"/>
    </source>
</evidence>
<evidence type="ECO:0008006" key="9">
    <source>
        <dbReference type="Google" id="ProtNLM"/>
    </source>
</evidence>
<name>A0ABR3PKA8_9PEZI</name>
<dbReference type="Pfam" id="PF07731">
    <property type="entry name" value="Cu-oxidase_2"/>
    <property type="match status" value="1"/>
</dbReference>
<dbReference type="EMBL" id="JBFMKM010000005">
    <property type="protein sequence ID" value="KAL1306201.1"/>
    <property type="molecule type" value="Genomic_DNA"/>
</dbReference>
<dbReference type="InterPro" id="IPR008972">
    <property type="entry name" value="Cupredoxin"/>
</dbReference>
<feature type="compositionally biased region" description="Low complexity" evidence="3">
    <location>
        <begin position="366"/>
        <end position="379"/>
    </location>
</feature>
<protein>
    <recommendedName>
        <fullName evidence="9">Laccase</fullName>
    </recommendedName>
</protein>
<accession>A0ABR3PKA8</accession>
<dbReference type="PANTHER" id="PTHR11709">
    <property type="entry name" value="MULTI-COPPER OXIDASE"/>
    <property type="match status" value="1"/>
</dbReference>
<feature type="region of interest" description="Disordered" evidence="3">
    <location>
        <begin position="45"/>
        <end position="121"/>
    </location>
</feature>
<dbReference type="Proteomes" id="UP001562354">
    <property type="component" value="Unassembled WGS sequence"/>
</dbReference>
<evidence type="ECO:0000256" key="3">
    <source>
        <dbReference type="SAM" id="MobiDB-lite"/>
    </source>
</evidence>
<evidence type="ECO:0000259" key="4">
    <source>
        <dbReference type="Pfam" id="PF00394"/>
    </source>
</evidence>
<feature type="region of interest" description="Disordered" evidence="3">
    <location>
        <begin position="242"/>
        <end position="269"/>
    </location>
</feature>
<feature type="compositionally biased region" description="Low complexity" evidence="3">
    <location>
        <begin position="323"/>
        <end position="335"/>
    </location>
</feature>
<gene>
    <name evidence="7" type="ORF">AAFC00_004300</name>
</gene>